<dbReference type="OrthoDB" id="5288747at2"/>
<dbReference type="SUPFAM" id="SSF52540">
    <property type="entry name" value="P-loop containing nucleoside triphosphate hydrolases"/>
    <property type="match status" value="1"/>
</dbReference>
<dbReference type="EMBL" id="FOAJ01000004">
    <property type="protein sequence ID" value="SEK97088.1"/>
    <property type="molecule type" value="Genomic_DNA"/>
</dbReference>
<name>A0A1H7LE23_9BURK</name>
<organism evidence="1 2">
    <name type="scientific">Paraburkholderia caballeronis</name>
    <dbReference type="NCBI Taxonomy" id="416943"/>
    <lineage>
        <taxon>Bacteria</taxon>
        <taxon>Pseudomonadati</taxon>
        <taxon>Pseudomonadota</taxon>
        <taxon>Betaproteobacteria</taxon>
        <taxon>Burkholderiales</taxon>
        <taxon>Burkholderiaceae</taxon>
        <taxon>Paraburkholderia</taxon>
    </lineage>
</organism>
<dbReference type="InterPro" id="IPR027417">
    <property type="entry name" value="P-loop_NTPase"/>
</dbReference>
<keyword evidence="2" id="KW-1185">Reference proteome</keyword>
<dbReference type="PANTHER" id="PTHR13696:SF52">
    <property type="entry name" value="PARA FAMILY PROTEIN CT_582"/>
    <property type="match status" value="1"/>
</dbReference>
<reference evidence="2" key="1">
    <citation type="submission" date="2016-10" db="EMBL/GenBank/DDBJ databases">
        <authorList>
            <person name="Varghese N."/>
            <person name="Submissions S."/>
        </authorList>
    </citation>
    <scope>NUCLEOTIDE SEQUENCE [LARGE SCALE GENOMIC DNA]</scope>
    <source>
        <strain evidence="2">LMG 26416</strain>
    </source>
</reference>
<dbReference type="Proteomes" id="UP000199120">
    <property type="component" value="Unassembled WGS sequence"/>
</dbReference>
<dbReference type="InterPro" id="IPR017746">
    <property type="entry name" value="Cellulose_synthase_operon_BcsQ"/>
</dbReference>
<evidence type="ECO:0000313" key="2">
    <source>
        <dbReference type="Proteomes" id="UP000199120"/>
    </source>
</evidence>
<sequence>MKTVAVVSTVGGAGRTTLTAALAGLLVGRKHAALAVECDPRNVLALHFGLREPARAGLVSYLHGADTTDAALQSDDDVLVVPWGGANGIGDAGAASTAPDAPGAPNGVESTRLAADPAWLRGLLARVELPPDAIALIDTPTWPSIETSQAIDAADLVLAVLPPAPAICATLPRFRAALAGKPCAYVANAVMPARELHIDVLALLRATLGNAMLPYQIHADAGVPEALARSENFCASAPGSRTAHDLHGLAAWLSRWANGAEEVR</sequence>
<proteinExistence type="predicted"/>
<dbReference type="InterPro" id="IPR050678">
    <property type="entry name" value="DNA_Partitioning_ATPase"/>
</dbReference>
<gene>
    <name evidence="1" type="ORF">SAMN05192542_104314</name>
</gene>
<protein>
    <submittedName>
        <fullName evidence="1">Cellulose synthase operon protein YhjQ</fullName>
    </submittedName>
</protein>
<dbReference type="NCBIfam" id="TIGR03371">
    <property type="entry name" value="cellulose_yhjQ"/>
    <property type="match status" value="1"/>
</dbReference>
<dbReference type="STRING" id="416943.SAMN05445871_3864"/>
<dbReference type="AlphaFoldDB" id="A0A1H7LE23"/>
<dbReference type="RefSeq" id="WP_090547835.1">
    <property type="nucleotide sequence ID" value="NZ_FNSR01000002.1"/>
</dbReference>
<evidence type="ECO:0000313" key="1">
    <source>
        <dbReference type="EMBL" id="SEK97088.1"/>
    </source>
</evidence>
<dbReference type="PANTHER" id="PTHR13696">
    <property type="entry name" value="P-LOOP CONTAINING NUCLEOSIDE TRIPHOSPHATE HYDROLASE"/>
    <property type="match status" value="1"/>
</dbReference>
<dbReference type="Pfam" id="PF06564">
    <property type="entry name" value="CBP_BcsQ"/>
    <property type="match status" value="1"/>
</dbReference>
<dbReference type="Gene3D" id="3.40.50.300">
    <property type="entry name" value="P-loop containing nucleotide triphosphate hydrolases"/>
    <property type="match status" value="1"/>
</dbReference>
<accession>A0A1H7LE23</accession>